<accession>A0A4Z1EJJ4</accession>
<reference evidence="1 2" key="1">
    <citation type="submission" date="2017-12" db="EMBL/GenBank/DDBJ databases">
        <title>Comparative genomics of Botrytis spp.</title>
        <authorList>
            <person name="Valero-Jimenez C.A."/>
            <person name="Tapia P."/>
            <person name="Veloso J."/>
            <person name="Silva-Moreno E."/>
            <person name="Staats M."/>
            <person name="Valdes J.H."/>
            <person name="Van Kan J.A.L."/>
        </authorList>
    </citation>
    <scope>NUCLEOTIDE SEQUENCE [LARGE SCALE GENOMIC DNA]</scope>
    <source>
        <strain evidence="1 2">Bt9001</strain>
    </source>
</reference>
<evidence type="ECO:0000313" key="1">
    <source>
        <dbReference type="EMBL" id="TGO11630.1"/>
    </source>
</evidence>
<protein>
    <submittedName>
        <fullName evidence="1">Uncharacterized protein</fullName>
    </submittedName>
</protein>
<dbReference type="Proteomes" id="UP000297777">
    <property type="component" value="Unassembled WGS sequence"/>
</dbReference>
<keyword evidence="2" id="KW-1185">Reference proteome</keyword>
<dbReference type="EMBL" id="PQXH01000105">
    <property type="protein sequence ID" value="TGO11630.1"/>
    <property type="molecule type" value="Genomic_DNA"/>
</dbReference>
<dbReference type="OrthoDB" id="10283361at2759"/>
<name>A0A4Z1EJJ4_9HELO</name>
<proteinExistence type="predicted"/>
<sequence>MSKYIEAPMQGLHFQEVNELAARLKGMNIEDTFQRNRKLGEASASRVILNPREPNEYIPPLRKEGNGNAATFEYLITTESCILAILYHVLMFSVPF</sequence>
<evidence type="ECO:0000313" key="2">
    <source>
        <dbReference type="Proteomes" id="UP000297777"/>
    </source>
</evidence>
<comment type="caution">
    <text evidence="1">The sequence shown here is derived from an EMBL/GenBank/DDBJ whole genome shotgun (WGS) entry which is preliminary data.</text>
</comment>
<gene>
    <name evidence="1" type="ORF">BTUL_0105g00200</name>
</gene>
<dbReference type="AlphaFoldDB" id="A0A4Z1EJJ4"/>
<organism evidence="1 2">
    <name type="scientific">Botrytis tulipae</name>
    <dbReference type="NCBI Taxonomy" id="87230"/>
    <lineage>
        <taxon>Eukaryota</taxon>
        <taxon>Fungi</taxon>
        <taxon>Dikarya</taxon>
        <taxon>Ascomycota</taxon>
        <taxon>Pezizomycotina</taxon>
        <taxon>Leotiomycetes</taxon>
        <taxon>Helotiales</taxon>
        <taxon>Sclerotiniaceae</taxon>
        <taxon>Botrytis</taxon>
    </lineage>
</organism>